<accession>A0A8D8TWK0</accession>
<protein>
    <submittedName>
        <fullName evidence="1">Uncharacterized protein</fullName>
    </submittedName>
</protein>
<dbReference type="EMBL" id="HBUF01328366">
    <property type="protein sequence ID" value="CAG6696381.1"/>
    <property type="molecule type" value="Transcribed_RNA"/>
</dbReference>
<evidence type="ECO:0000313" key="1">
    <source>
        <dbReference type="EMBL" id="CAG6696381.1"/>
    </source>
</evidence>
<sequence length="106" mass="12078">MFDQSKVFKLKCFTVSIQYYHQQISPAIHCPKALTCSFPPTRKVYYVAFVVCIISSSVKGRVYVLAYMSVCLSVSLSPRSNLHNLYIKWYKSCLGVRMVSLLLGII</sequence>
<dbReference type="AlphaFoldDB" id="A0A8D8TWK0"/>
<name>A0A8D8TWK0_9HEMI</name>
<proteinExistence type="predicted"/>
<reference evidence="1" key="1">
    <citation type="submission" date="2021-05" db="EMBL/GenBank/DDBJ databases">
        <authorList>
            <person name="Alioto T."/>
            <person name="Alioto T."/>
            <person name="Gomez Garrido J."/>
        </authorList>
    </citation>
    <scope>NUCLEOTIDE SEQUENCE</scope>
</reference>
<organism evidence="1">
    <name type="scientific">Cacopsylla melanoneura</name>
    <dbReference type="NCBI Taxonomy" id="428564"/>
    <lineage>
        <taxon>Eukaryota</taxon>
        <taxon>Metazoa</taxon>
        <taxon>Ecdysozoa</taxon>
        <taxon>Arthropoda</taxon>
        <taxon>Hexapoda</taxon>
        <taxon>Insecta</taxon>
        <taxon>Pterygota</taxon>
        <taxon>Neoptera</taxon>
        <taxon>Paraneoptera</taxon>
        <taxon>Hemiptera</taxon>
        <taxon>Sternorrhyncha</taxon>
        <taxon>Psylloidea</taxon>
        <taxon>Psyllidae</taxon>
        <taxon>Psyllinae</taxon>
        <taxon>Cacopsylla</taxon>
    </lineage>
</organism>